<dbReference type="HAMAP" id="MF_00634">
    <property type="entry name" value="UPF0235"/>
    <property type="match status" value="1"/>
</dbReference>
<protein>
    <recommendedName>
        <fullName evidence="2">UPF0235 protein SAMN04488502_101588</fullName>
    </recommendedName>
</protein>
<evidence type="ECO:0000256" key="2">
    <source>
        <dbReference type="HAMAP-Rule" id="MF_00634"/>
    </source>
</evidence>
<dbReference type="AlphaFoldDB" id="A0A1G9M7B8"/>
<dbReference type="InterPro" id="IPR036591">
    <property type="entry name" value="YggU-like_sf"/>
</dbReference>
<organism evidence="3 4">
    <name type="scientific">Dendrosporobacter quercicolus</name>
    <dbReference type="NCBI Taxonomy" id="146817"/>
    <lineage>
        <taxon>Bacteria</taxon>
        <taxon>Bacillati</taxon>
        <taxon>Bacillota</taxon>
        <taxon>Negativicutes</taxon>
        <taxon>Selenomonadales</taxon>
        <taxon>Sporomusaceae</taxon>
        <taxon>Dendrosporobacter</taxon>
    </lineage>
</organism>
<dbReference type="Proteomes" id="UP000214880">
    <property type="component" value="Unassembled WGS sequence"/>
</dbReference>
<name>A0A1G9M7B8_9FIRM</name>
<proteinExistence type="inferred from homology"/>
<evidence type="ECO:0000256" key="1">
    <source>
        <dbReference type="ARBA" id="ARBA00010364"/>
    </source>
</evidence>
<gene>
    <name evidence="3" type="ORF">SAMN04488502_101588</name>
</gene>
<dbReference type="InterPro" id="IPR003746">
    <property type="entry name" value="DUF167"/>
</dbReference>
<reference evidence="3 4" key="1">
    <citation type="submission" date="2016-10" db="EMBL/GenBank/DDBJ databases">
        <authorList>
            <person name="de Groot N.N."/>
        </authorList>
    </citation>
    <scope>NUCLEOTIDE SEQUENCE [LARGE SCALE GENOMIC DNA]</scope>
    <source>
        <strain evidence="3 4">DSM 1736</strain>
    </source>
</reference>
<dbReference type="GO" id="GO:0005737">
    <property type="term" value="C:cytoplasm"/>
    <property type="evidence" value="ECO:0007669"/>
    <property type="project" value="TreeGrafter"/>
</dbReference>
<accession>A0A1G9M7B8</accession>
<keyword evidence="4" id="KW-1185">Reference proteome</keyword>
<dbReference type="SMART" id="SM01152">
    <property type="entry name" value="DUF167"/>
    <property type="match status" value="1"/>
</dbReference>
<dbReference type="Pfam" id="PF02594">
    <property type="entry name" value="DUF167"/>
    <property type="match status" value="1"/>
</dbReference>
<dbReference type="PANTHER" id="PTHR13420">
    <property type="entry name" value="UPF0235 PROTEIN C15ORF40"/>
    <property type="match status" value="1"/>
</dbReference>
<dbReference type="NCBIfam" id="TIGR00251">
    <property type="entry name" value="DUF167 family protein"/>
    <property type="match status" value="1"/>
</dbReference>
<dbReference type="EMBL" id="FNHB01000001">
    <property type="protein sequence ID" value="SDL69831.1"/>
    <property type="molecule type" value="Genomic_DNA"/>
</dbReference>
<evidence type="ECO:0000313" key="3">
    <source>
        <dbReference type="EMBL" id="SDL69831.1"/>
    </source>
</evidence>
<dbReference type="RefSeq" id="WP_245697996.1">
    <property type="nucleotide sequence ID" value="NZ_FNHB01000001.1"/>
</dbReference>
<evidence type="ECO:0000313" key="4">
    <source>
        <dbReference type="Proteomes" id="UP000214880"/>
    </source>
</evidence>
<comment type="similarity">
    <text evidence="1 2">Belongs to the UPF0235 family.</text>
</comment>
<sequence length="104" mass="11081">MMVTTGLAIQQLPDGVSMKVRVQPRASRNKIAGMYADRLKVVLTSPPVDGEANQACIDFFAKLFAMPKNGVSILAGHKSRNKTIKLCGLDQAAVLAKLQAIADG</sequence>
<dbReference type="SUPFAM" id="SSF69786">
    <property type="entry name" value="YggU-like"/>
    <property type="match status" value="1"/>
</dbReference>
<dbReference type="Gene3D" id="3.30.1200.10">
    <property type="entry name" value="YggU-like"/>
    <property type="match status" value="1"/>
</dbReference>
<dbReference type="PANTHER" id="PTHR13420:SF7">
    <property type="entry name" value="UPF0235 PROTEIN C15ORF40"/>
    <property type="match status" value="1"/>
</dbReference>
<dbReference type="STRING" id="146817.SAMN04488502_101588"/>